<gene>
    <name evidence="1" type="ORF">GOBAR_AA30621</name>
</gene>
<dbReference type="EMBL" id="KZ667735">
    <property type="protein sequence ID" value="PPR90072.1"/>
    <property type="molecule type" value="Genomic_DNA"/>
</dbReference>
<sequence>MVLDSFENVNPYILPTLADYWCTKSTTFGENSKIVIQMRDLICNQYVEPLEDEEGSHGKVGNNGRMDTERRWKIRESTILSLVGIMGICQLEGRIEKVWNWVVKKLGIKPLEDEEGSHGKVSIETSKDSGKQSNLSANWFQLKNVVKKKISTQGRGRLRKSKELKLSEVPILEKDFCDSEGCGVWPETDI</sequence>
<dbReference type="AlphaFoldDB" id="A0A2P5WG46"/>
<dbReference type="Proteomes" id="UP000239757">
    <property type="component" value="Unassembled WGS sequence"/>
</dbReference>
<reference evidence="1 2" key="1">
    <citation type="submission" date="2015-01" db="EMBL/GenBank/DDBJ databases">
        <title>Genome of allotetraploid Gossypium barbadense reveals genomic plasticity and fiber elongation in cotton evolution.</title>
        <authorList>
            <person name="Chen X."/>
            <person name="Liu X."/>
            <person name="Zhao B."/>
            <person name="Zheng H."/>
            <person name="Hu Y."/>
            <person name="Lu G."/>
            <person name="Yang C."/>
            <person name="Chen J."/>
            <person name="Shan C."/>
            <person name="Zhang L."/>
            <person name="Zhou Y."/>
            <person name="Wang L."/>
            <person name="Guo W."/>
            <person name="Bai Y."/>
            <person name="Ruan J."/>
            <person name="Shangguan X."/>
            <person name="Mao Y."/>
            <person name="Jiang J."/>
            <person name="Zhu Y."/>
            <person name="Lei J."/>
            <person name="Kang H."/>
            <person name="Chen S."/>
            <person name="He X."/>
            <person name="Wang R."/>
            <person name="Wang Y."/>
            <person name="Chen J."/>
            <person name="Wang L."/>
            <person name="Yu S."/>
            <person name="Wang B."/>
            <person name="Wei J."/>
            <person name="Song S."/>
            <person name="Lu X."/>
            <person name="Gao Z."/>
            <person name="Gu W."/>
            <person name="Deng X."/>
            <person name="Ma D."/>
            <person name="Wang S."/>
            <person name="Liang W."/>
            <person name="Fang L."/>
            <person name="Cai C."/>
            <person name="Zhu X."/>
            <person name="Zhou B."/>
            <person name="Zhang Y."/>
            <person name="Chen Z."/>
            <person name="Xu S."/>
            <person name="Zhu R."/>
            <person name="Wang S."/>
            <person name="Zhang T."/>
            <person name="Zhao G."/>
        </authorList>
    </citation>
    <scope>NUCLEOTIDE SEQUENCE [LARGE SCALE GENOMIC DNA]</scope>
    <source>
        <strain evidence="2">cv. Xinhai21</strain>
        <tissue evidence="1">Leaf</tissue>
    </source>
</reference>
<protein>
    <submittedName>
        <fullName evidence="1">Uncharacterized protein</fullName>
    </submittedName>
</protein>
<evidence type="ECO:0000313" key="1">
    <source>
        <dbReference type="EMBL" id="PPR90072.1"/>
    </source>
</evidence>
<proteinExistence type="predicted"/>
<organism evidence="1 2">
    <name type="scientific">Gossypium barbadense</name>
    <name type="common">Sea Island cotton</name>
    <name type="synonym">Hibiscus barbadensis</name>
    <dbReference type="NCBI Taxonomy" id="3634"/>
    <lineage>
        <taxon>Eukaryota</taxon>
        <taxon>Viridiplantae</taxon>
        <taxon>Streptophyta</taxon>
        <taxon>Embryophyta</taxon>
        <taxon>Tracheophyta</taxon>
        <taxon>Spermatophyta</taxon>
        <taxon>Magnoliopsida</taxon>
        <taxon>eudicotyledons</taxon>
        <taxon>Gunneridae</taxon>
        <taxon>Pentapetalae</taxon>
        <taxon>rosids</taxon>
        <taxon>malvids</taxon>
        <taxon>Malvales</taxon>
        <taxon>Malvaceae</taxon>
        <taxon>Malvoideae</taxon>
        <taxon>Gossypium</taxon>
    </lineage>
</organism>
<name>A0A2P5WG46_GOSBA</name>
<accession>A0A2P5WG46</accession>
<evidence type="ECO:0000313" key="2">
    <source>
        <dbReference type="Proteomes" id="UP000239757"/>
    </source>
</evidence>